<dbReference type="InterPro" id="IPR014284">
    <property type="entry name" value="RNA_pol_sigma-70_dom"/>
</dbReference>
<sequence>MTQSAESTNSTWIASVLERYEGKLVRYAARIVGDWDRARDVVQETMLRLCHAPRSDVEDHLAEWLYTVCRNRALDVCRKERRMTLLDDAQASSRPSTCPTPAESAEVRDDAINLKRELEALPPRHQEVVRLRFEGGLSYREISRVTKHSESYVGVLIHEGLKRLRQRMTHQTTPHTPLAQGE</sequence>
<dbReference type="KEGG" id="knv:Pan216_05120"/>
<dbReference type="SUPFAM" id="SSF88946">
    <property type="entry name" value="Sigma2 domain of RNA polymerase sigma factors"/>
    <property type="match status" value="1"/>
</dbReference>
<dbReference type="InterPro" id="IPR036388">
    <property type="entry name" value="WH-like_DNA-bd_sf"/>
</dbReference>
<dbReference type="GO" id="GO:0006352">
    <property type="term" value="P:DNA-templated transcription initiation"/>
    <property type="evidence" value="ECO:0007669"/>
    <property type="project" value="InterPro"/>
</dbReference>
<organism evidence="8 9">
    <name type="scientific">Kolteria novifilia</name>
    <dbReference type="NCBI Taxonomy" id="2527975"/>
    <lineage>
        <taxon>Bacteria</taxon>
        <taxon>Pseudomonadati</taxon>
        <taxon>Planctomycetota</taxon>
        <taxon>Planctomycetia</taxon>
        <taxon>Kolteriales</taxon>
        <taxon>Kolteriaceae</taxon>
        <taxon>Kolteria</taxon>
    </lineage>
</organism>
<evidence type="ECO:0000256" key="1">
    <source>
        <dbReference type="ARBA" id="ARBA00010641"/>
    </source>
</evidence>
<dbReference type="GO" id="GO:0003677">
    <property type="term" value="F:DNA binding"/>
    <property type="evidence" value="ECO:0007669"/>
    <property type="project" value="UniProtKB-KW"/>
</dbReference>
<dbReference type="OrthoDB" id="283659at2"/>
<proteinExistence type="inferred from homology"/>
<dbReference type="CDD" id="cd06171">
    <property type="entry name" value="Sigma70_r4"/>
    <property type="match status" value="1"/>
</dbReference>
<evidence type="ECO:0000256" key="3">
    <source>
        <dbReference type="ARBA" id="ARBA00023082"/>
    </source>
</evidence>
<reference evidence="8 9" key="1">
    <citation type="submission" date="2019-02" db="EMBL/GenBank/DDBJ databases">
        <title>Deep-cultivation of Planctomycetes and their phenomic and genomic characterization uncovers novel biology.</title>
        <authorList>
            <person name="Wiegand S."/>
            <person name="Jogler M."/>
            <person name="Boedeker C."/>
            <person name="Pinto D."/>
            <person name="Vollmers J."/>
            <person name="Rivas-Marin E."/>
            <person name="Kohn T."/>
            <person name="Peeters S.H."/>
            <person name="Heuer A."/>
            <person name="Rast P."/>
            <person name="Oberbeckmann S."/>
            <person name="Bunk B."/>
            <person name="Jeske O."/>
            <person name="Meyerdierks A."/>
            <person name="Storesund J.E."/>
            <person name="Kallscheuer N."/>
            <person name="Luecker S."/>
            <person name="Lage O.M."/>
            <person name="Pohl T."/>
            <person name="Merkel B.J."/>
            <person name="Hornburger P."/>
            <person name="Mueller R.-W."/>
            <person name="Bruemmer F."/>
            <person name="Labrenz M."/>
            <person name="Spormann A.M."/>
            <person name="Op den Camp H."/>
            <person name="Overmann J."/>
            <person name="Amann R."/>
            <person name="Jetten M.S.M."/>
            <person name="Mascher T."/>
            <person name="Medema M.H."/>
            <person name="Devos D.P."/>
            <person name="Kaster A.-K."/>
            <person name="Ovreas L."/>
            <person name="Rohde M."/>
            <person name="Galperin M.Y."/>
            <person name="Jogler C."/>
        </authorList>
    </citation>
    <scope>NUCLEOTIDE SEQUENCE [LARGE SCALE GENOMIC DNA]</scope>
    <source>
        <strain evidence="8 9">Pan216</strain>
    </source>
</reference>
<dbReference type="NCBIfam" id="TIGR02937">
    <property type="entry name" value="sigma70-ECF"/>
    <property type="match status" value="1"/>
</dbReference>
<dbReference type="InterPro" id="IPR039425">
    <property type="entry name" value="RNA_pol_sigma-70-like"/>
</dbReference>
<dbReference type="Pfam" id="PF04545">
    <property type="entry name" value="Sigma70_r4"/>
    <property type="match status" value="1"/>
</dbReference>
<dbReference type="SUPFAM" id="SSF88659">
    <property type="entry name" value="Sigma3 and sigma4 domains of RNA polymerase sigma factors"/>
    <property type="match status" value="1"/>
</dbReference>
<name>A0A518AYB2_9BACT</name>
<dbReference type="PANTHER" id="PTHR43133:SF51">
    <property type="entry name" value="RNA POLYMERASE SIGMA FACTOR"/>
    <property type="match status" value="1"/>
</dbReference>
<keyword evidence="4" id="KW-0238">DNA-binding</keyword>
<gene>
    <name evidence="8" type="primary">sigM</name>
    <name evidence="8" type="ORF">Pan216_05120</name>
</gene>
<dbReference type="Gene3D" id="1.10.1740.10">
    <property type="match status" value="1"/>
</dbReference>
<evidence type="ECO:0000256" key="5">
    <source>
        <dbReference type="ARBA" id="ARBA00023163"/>
    </source>
</evidence>
<dbReference type="EMBL" id="CP036279">
    <property type="protein sequence ID" value="QDU59680.1"/>
    <property type="molecule type" value="Genomic_DNA"/>
</dbReference>
<dbReference type="InterPro" id="IPR013324">
    <property type="entry name" value="RNA_pol_sigma_r3/r4-like"/>
</dbReference>
<keyword evidence="9" id="KW-1185">Reference proteome</keyword>
<dbReference type="InterPro" id="IPR007627">
    <property type="entry name" value="RNA_pol_sigma70_r2"/>
</dbReference>
<dbReference type="Gene3D" id="1.10.10.10">
    <property type="entry name" value="Winged helix-like DNA-binding domain superfamily/Winged helix DNA-binding domain"/>
    <property type="match status" value="1"/>
</dbReference>
<evidence type="ECO:0000259" key="6">
    <source>
        <dbReference type="Pfam" id="PF04542"/>
    </source>
</evidence>
<dbReference type="InterPro" id="IPR007630">
    <property type="entry name" value="RNA_pol_sigma70_r4"/>
</dbReference>
<evidence type="ECO:0000313" key="9">
    <source>
        <dbReference type="Proteomes" id="UP000317093"/>
    </source>
</evidence>
<evidence type="ECO:0000259" key="7">
    <source>
        <dbReference type="Pfam" id="PF04545"/>
    </source>
</evidence>
<evidence type="ECO:0000313" key="8">
    <source>
        <dbReference type="EMBL" id="QDU59680.1"/>
    </source>
</evidence>
<dbReference type="InterPro" id="IPR013325">
    <property type="entry name" value="RNA_pol_sigma_r2"/>
</dbReference>
<dbReference type="Proteomes" id="UP000317093">
    <property type="component" value="Chromosome"/>
</dbReference>
<keyword evidence="2" id="KW-0805">Transcription regulation</keyword>
<dbReference type="Pfam" id="PF04542">
    <property type="entry name" value="Sigma70_r2"/>
    <property type="match status" value="1"/>
</dbReference>
<dbReference type="RefSeq" id="WP_145254337.1">
    <property type="nucleotide sequence ID" value="NZ_CP036279.1"/>
</dbReference>
<keyword evidence="5" id="KW-0804">Transcription</keyword>
<accession>A0A518AYB2</accession>
<protein>
    <submittedName>
        <fullName evidence="8">RNA polymerase sigma factor SigM</fullName>
    </submittedName>
</protein>
<dbReference type="PANTHER" id="PTHR43133">
    <property type="entry name" value="RNA POLYMERASE ECF-TYPE SIGMA FACTO"/>
    <property type="match status" value="1"/>
</dbReference>
<keyword evidence="3" id="KW-0731">Sigma factor</keyword>
<dbReference type="GO" id="GO:0016987">
    <property type="term" value="F:sigma factor activity"/>
    <property type="evidence" value="ECO:0007669"/>
    <property type="project" value="UniProtKB-KW"/>
</dbReference>
<feature type="domain" description="RNA polymerase sigma-70 region 4" evidence="7">
    <location>
        <begin position="118"/>
        <end position="166"/>
    </location>
</feature>
<feature type="domain" description="RNA polymerase sigma-70 region 2" evidence="6">
    <location>
        <begin position="18"/>
        <end position="82"/>
    </location>
</feature>
<dbReference type="AlphaFoldDB" id="A0A518AYB2"/>
<evidence type="ECO:0000256" key="4">
    <source>
        <dbReference type="ARBA" id="ARBA00023125"/>
    </source>
</evidence>
<evidence type="ECO:0000256" key="2">
    <source>
        <dbReference type="ARBA" id="ARBA00023015"/>
    </source>
</evidence>
<comment type="similarity">
    <text evidence="1">Belongs to the sigma-70 factor family. ECF subfamily.</text>
</comment>